<organism evidence="2 3">
    <name type="scientific">Russula ochroleuca</name>
    <dbReference type="NCBI Taxonomy" id="152965"/>
    <lineage>
        <taxon>Eukaryota</taxon>
        <taxon>Fungi</taxon>
        <taxon>Dikarya</taxon>
        <taxon>Basidiomycota</taxon>
        <taxon>Agaricomycotina</taxon>
        <taxon>Agaricomycetes</taxon>
        <taxon>Russulales</taxon>
        <taxon>Russulaceae</taxon>
        <taxon>Russula</taxon>
    </lineage>
</organism>
<dbReference type="Proteomes" id="UP000759537">
    <property type="component" value="Unassembled WGS sequence"/>
</dbReference>
<dbReference type="AlphaFoldDB" id="A0A9P5TBP5"/>
<dbReference type="EMBL" id="WHVB01000004">
    <property type="protein sequence ID" value="KAF8483963.1"/>
    <property type="molecule type" value="Genomic_DNA"/>
</dbReference>
<accession>A0A9P5TBP5</accession>
<evidence type="ECO:0000256" key="1">
    <source>
        <dbReference type="SAM" id="MobiDB-lite"/>
    </source>
</evidence>
<reference evidence="2" key="1">
    <citation type="submission" date="2019-10" db="EMBL/GenBank/DDBJ databases">
        <authorList>
            <consortium name="DOE Joint Genome Institute"/>
            <person name="Kuo A."/>
            <person name="Miyauchi S."/>
            <person name="Kiss E."/>
            <person name="Drula E."/>
            <person name="Kohler A."/>
            <person name="Sanchez-Garcia M."/>
            <person name="Andreopoulos B."/>
            <person name="Barry K.W."/>
            <person name="Bonito G."/>
            <person name="Buee M."/>
            <person name="Carver A."/>
            <person name="Chen C."/>
            <person name="Cichocki N."/>
            <person name="Clum A."/>
            <person name="Culley D."/>
            <person name="Crous P.W."/>
            <person name="Fauchery L."/>
            <person name="Girlanda M."/>
            <person name="Hayes R."/>
            <person name="Keri Z."/>
            <person name="LaButti K."/>
            <person name="Lipzen A."/>
            <person name="Lombard V."/>
            <person name="Magnuson J."/>
            <person name="Maillard F."/>
            <person name="Morin E."/>
            <person name="Murat C."/>
            <person name="Nolan M."/>
            <person name="Ohm R."/>
            <person name="Pangilinan J."/>
            <person name="Pereira M."/>
            <person name="Perotto S."/>
            <person name="Peter M."/>
            <person name="Riley R."/>
            <person name="Sitrit Y."/>
            <person name="Stielow B."/>
            <person name="Szollosi G."/>
            <person name="Zifcakova L."/>
            <person name="Stursova M."/>
            <person name="Spatafora J.W."/>
            <person name="Tedersoo L."/>
            <person name="Vaario L.-M."/>
            <person name="Yamada A."/>
            <person name="Yan M."/>
            <person name="Wang P."/>
            <person name="Xu J."/>
            <person name="Bruns T."/>
            <person name="Baldrian P."/>
            <person name="Vilgalys R."/>
            <person name="Henrissat B."/>
            <person name="Grigoriev I.V."/>
            <person name="Hibbett D."/>
            <person name="Nagy L.G."/>
            <person name="Martin F.M."/>
        </authorList>
    </citation>
    <scope>NUCLEOTIDE SEQUENCE</scope>
    <source>
        <strain evidence="2">Prilba</strain>
    </source>
</reference>
<evidence type="ECO:0000313" key="3">
    <source>
        <dbReference type="Proteomes" id="UP000759537"/>
    </source>
</evidence>
<reference evidence="2" key="2">
    <citation type="journal article" date="2020" name="Nat. Commun.">
        <title>Large-scale genome sequencing of mycorrhizal fungi provides insights into the early evolution of symbiotic traits.</title>
        <authorList>
            <person name="Miyauchi S."/>
            <person name="Kiss E."/>
            <person name="Kuo A."/>
            <person name="Drula E."/>
            <person name="Kohler A."/>
            <person name="Sanchez-Garcia M."/>
            <person name="Morin E."/>
            <person name="Andreopoulos B."/>
            <person name="Barry K.W."/>
            <person name="Bonito G."/>
            <person name="Buee M."/>
            <person name="Carver A."/>
            <person name="Chen C."/>
            <person name="Cichocki N."/>
            <person name="Clum A."/>
            <person name="Culley D."/>
            <person name="Crous P.W."/>
            <person name="Fauchery L."/>
            <person name="Girlanda M."/>
            <person name="Hayes R.D."/>
            <person name="Keri Z."/>
            <person name="LaButti K."/>
            <person name="Lipzen A."/>
            <person name="Lombard V."/>
            <person name="Magnuson J."/>
            <person name="Maillard F."/>
            <person name="Murat C."/>
            <person name="Nolan M."/>
            <person name="Ohm R.A."/>
            <person name="Pangilinan J."/>
            <person name="Pereira M.F."/>
            <person name="Perotto S."/>
            <person name="Peter M."/>
            <person name="Pfister S."/>
            <person name="Riley R."/>
            <person name="Sitrit Y."/>
            <person name="Stielow J.B."/>
            <person name="Szollosi G."/>
            <person name="Zifcakova L."/>
            <person name="Stursova M."/>
            <person name="Spatafora J.W."/>
            <person name="Tedersoo L."/>
            <person name="Vaario L.M."/>
            <person name="Yamada A."/>
            <person name="Yan M."/>
            <person name="Wang P."/>
            <person name="Xu J."/>
            <person name="Bruns T."/>
            <person name="Baldrian P."/>
            <person name="Vilgalys R."/>
            <person name="Dunand C."/>
            <person name="Henrissat B."/>
            <person name="Grigoriev I.V."/>
            <person name="Hibbett D."/>
            <person name="Nagy L.G."/>
            <person name="Martin F.M."/>
        </authorList>
    </citation>
    <scope>NUCLEOTIDE SEQUENCE</scope>
    <source>
        <strain evidence="2">Prilba</strain>
    </source>
</reference>
<feature type="compositionally biased region" description="Basic and acidic residues" evidence="1">
    <location>
        <begin position="13"/>
        <end position="29"/>
    </location>
</feature>
<protein>
    <submittedName>
        <fullName evidence="2">Uncharacterized protein</fullName>
    </submittedName>
</protein>
<keyword evidence="3" id="KW-1185">Reference proteome</keyword>
<gene>
    <name evidence="2" type="ORF">DFH94DRAFT_820488</name>
</gene>
<feature type="region of interest" description="Disordered" evidence="1">
    <location>
        <begin position="1"/>
        <end position="46"/>
    </location>
</feature>
<proteinExistence type="predicted"/>
<comment type="caution">
    <text evidence="2">The sequence shown here is derived from an EMBL/GenBank/DDBJ whole genome shotgun (WGS) entry which is preliminary data.</text>
</comment>
<feature type="compositionally biased region" description="Gly residues" evidence="1">
    <location>
        <begin position="1"/>
        <end position="12"/>
    </location>
</feature>
<name>A0A9P5TBP5_9AGAM</name>
<evidence type="ECO:0000313" key="2">
    <source>
        <dbReference type="EMBL" id="KAF8483963.1"/>
    </source>
</evidence>
<sequence length="301" mass="32203">MPVQGCGPGGADAGDRDGDAGAGDVNKEHKGQRHRCSGYGGEGTDTACRQRWSQRRGRGMVQGDASAKVAATCCKMIARTSSGFFRVCKVPPRLVTSCKGVTIAVIDLQLCKTSPHWGTKPRQRPVASALRGCRGDRQGSEGLKGDPLFGLQAKAAASPLLYQHCEEIARAVRGCQAISHLGCKPMGQPPHCIGFLRHHQAGETSEGHSSQLLAGCPALVETPRVPSQSSAIPSSCSMLNSCWAPQGLNVNDGLRHAANTVQPHARIHIRIRHWMVRPESAWADWHCGSSLSRSASRSYKM</sequence>